<protein>
    <submittedName>
        <fullName evidence="1">Uncharacterized protein</fullName>
    </submittedName>
</protein>
<evidence type="ECO:0000313" key="2">
    <source>
        <dbReference type="Proteomes" id="UP000034090"/>
    </source>
</evidence>
<accession>A0A0G1DHL8</accession>
<reference evidence="1 2" key="1">
    <citation type="journal article" date="2015" name="Nature">
        <title>rRNA introns, odd ribosomes, and small enigmatic genomes across a large radiation of phyla.</title>
        <authorList>
            <person name="Brown C.T."/>
            <person name="Hug L.A."/>
            <person name="Thomas B.C."/>
            <person name="Sharon I."/>
            <person name="Castelle C.J."/>
            <person name="Singh A."/>
            <person name="Wilkins M.J."/>
            <person name="Williams K.H."/>
            <person name="Banfield J.F."/>
        </authorList>
    </citation>
    <scope>NUCLEOTIDE SEQUENCE [LARGE SCALE GENOMIC DNA]</scope>
</reference>
<organism evidence="1 2">
    <name type="scientific">Candidatus Woesebacteria bacterium GW2011_GWB1_43_14</name>
    <dbReference type="NCBI Taxonomy" id="1618578"/>
    <lineage>
        <taxon>Bacteria</taxon>
        <taxon>Candidatus Woeseibacteriota</taxon>
    </lineage>
</organism>
<gene>
    <name evidence="1" type="ORF">UV74_C0013G0204</name>
</gene>
<name>A0A0G1DHL8_9BACT</name>
<proteinExistence type="predicted"/>
<sequence>MKKVAVLFILVLIMSAFLVSSVSGLSVVVGYSFKTMDNGMQGIWAVDHFHSLLTLTQTGPDCYNYIRVDAGTFETIGGGSPGGEPGDTVAAGIPGTVSGGISGTICGTLNINVPAGEEDLTVGSYASYEAKYFHNFFDVGTIYGFTITDWGWTFVTCGNGTWTDNEVTEADWQTDKTAMGDIVGEYVPCAIAPVPAVCTPVGAVVQPHTILTEGMFNIFWKIGGFTVEDADRQVIYTPPVYVDVQGEDGVMVYGQARGILILGCRENINAEALLPLIEAYGVYPDGVRPLNWGWYGVDDAIEFREPDQ</sequence>
<dbReference type="EMBL" id="LCFQ01000013">
    <property type="protein sequence ID" value="KKS97082.1"/>
    <property type="molecule type" value="Genomic_DNA"/>
</dbReference>
<dbReference type="AlphaFoldDB" id="A0A0G1DHL8"/>
<dbReference type="Proteomes" id="UP000034090">
    <property type="component" value="Unassembled WGS sequence"/>
</dbReference>
<evidence type="ECO:0000313" key="1">
    <source>
        <dbReference type="EMBL" id="KKS97082.1"/>
    </source>
</evidence>
<comment type="caution">
    <text evidence="1">The sequence shown here is derived from an EMBL/GenBank/DDBJ whole genome shotgun (WGS) entry which is preliminary data.</text>
</comment>